<keyword evidence="11" id="KW-1185">Reference proteome</keyword>
<dbReference type="RefSeq" id="WP_102950408.1">
    <property type="nucleotide sequence ID" value="NZ_CP024847.1"/>
</dbReference>
<evidence type="ECO:0000256" key="9">
    <source>
        <dbReference type="RuleBase" id="RU364070"/>
    </source>
</evidence>
<evidence type="ECO:0000313" key="11">
    <source>
        <dbReference type="Proteomes" id="UP000236655"/>
    </source>
</evidence>
<evidence type="ECO:0000256" key="2">
    <source>
        <dbReference type="ARBA" id="ARBA00010942"/>
    </source>
</evidence>
<dbReference type="PRINTS" id="PR00702">
    <property type="entry name" value="ACRIFLAVINRP"/>
</dbReference>
<feature type="transmembrane region" description="Helical" evidence="9">
    <location>
        <begin position="894"/>
        <end position="914"/>
    </location>
</feature>
<dbReference type="PANTHER" id="PTHR32063">
    <property type="match status" value="1"/>
</dbReference>
<keyword evidence="3 9" id="KW-0813">Transport</keyword>
<dbReference type="FunFam" id="1.20.1640.10:FF:000001">
    <property type="entry name" value="Efflux pump membrane transporter"/>
    <property type="match status" value="1"/>
</dbReference>
<organism evidence="10 11">
    <name type="scientific">Aquella oligotrophica</name>
    <dbReference type="NCBI Taxonomy" id="2067065"/>
    <lineage>
        <taxon>Bacteria</taxon>
        <taxon>Pseudomonadati</taxon>
        <taxon>Pseudomonadota</taxon>
        <taxon>Betaproteobacteria</taxon>
        <taxon>Neisseriales</taxon>
        <taxon>Neisseriaceae</taxon>
        <taxon>Aquella</taxon>
    </lineage>
</organism>
<keyword evidence="5 9" id="KW-0997">Cell inner membrane</keyword>
<feature type="transmembrane region" description="Helical" evidence="9">
    <location>
        <begin position="365"/>
        <end position="386"/>
    </location>
</feature>
<dbReference type="NCBIfam" id="TIGR00915">
    <property type="entry name" value="2A0602"/>
    <property type="match status" value="1"/>
</dbReference>
<proteinExistence type="inferred from homology"/>
<sequence length="1035" mass="114382">MLRFFINNPVFSSVVSIIIVICGLVAIFNLPLAEYPNIAPPTITITAHYPGANAETIQKTVASPIEDQVNGANQMIYMNSVMSSNGDYNLVVTFAVGTNLNAVIGDVLNRLNTALPMLPQMVQNLGVTMRKSSQNVLMSISMQTDGRQDQVYLSNYTYRAIYTELVRVKGVGDVQMAGARTYSMRIWLQPDKMQKLGVTLTDVQNAINEQNVQVAVGQVAAPPATGPSLMTINLVGQSYYSDPKQFEQIVVRNSGVQYIRIKDIARVELGAFSYDTINKLDHDSTIGLQIYLDPSANQLATHAAIMETMERLGKQFPDGITYKISFDNTKFIKKALTNVAETLRDACILVVLVVFLFLQKGRATLIPILTIPVAVVGTFAGMYATGFSINNLTLFGLILSIGIVVDDSIVVIENVERIMEQQKCSAKEASIKSMEEVASALIAIVLVLCCAFIPSAFLGGLTGILYQQFAVTIAISVVLSGIVALTLTPALCAIMLKDGHQVEVKNRFFVAFNKGFEKFTDAYIFAVKLLLEKRKLFMGVFGGVLLLTAFIYHIMPVGFIPNEDKGFFMTQITLPNNASLQRTEKVTDDFVTYLLKDKKNIENSISLIGIDQLHAGSVKTNVATITADLVDWDERKDDVNVLISRANQFGKTYKDANFLSYNQPAIDGISNTNGIEMYIQDKVTGSYVDLDNYAKKMTAELNKSPLVERSYYTFNPYNQAYNVLVDIDRAKFYGLQVSDIYNLLEANYGPDLVNYFYRMGDLFWVTVQSDFEYRKSPEQLDNLYVRNSNESMVPVNSVVKTSMSTSPDVIERVNDYLATKIVVEPKDGITISQVIQLMNDVATKVLPKEYSYTWYGVAYQQANTGTTSTFAFAFGMIMIFLVLAGQYEMWRLPFVVIMGIPFALFGAGAILLMRGLDNDLYFQISLITLLGLSAKNAILIVEFAVEHWREGASTVDSVLIAARQRFRPIIMTSLAFILGALPLAIAHGANSNAEHSVGTGIIGGMLGSTLIAIIFVPLFFVVVMGKKTYTKPEDE</sequence>
<feature type="transmembrane region" description="Helical" evidence="9">
    <location>
        <begin position="1001"/>
        <end position="1023"/>
    </location>
</feature>
<protein>
    <recommendedName>
        <fullName evidence="9">Efflux pump membrane transporter</fullName>
    </recommendedName>
</protein>
<dbReference type="EMBL" id="CP024847">
    <property type="protein sequence ID" value="AUR51108.1"/>
    <property type="molecule type" value="Genomic_DNA"/>
</dbReference>
<evidence type="ECO:0000256" key="6">
    <source>
        <dbReference type="ARBA" id="ARBA00022692"/>
    </source>
</evidence>
<feature type="transmembrane region" description="Helical" evidence="9">
    <location>
        <begin position="436"/>
        <end position="457"/>
    </location>
</feature>
<feature type="transmembrane region" description="Helical" evidence="9">
    <location>
        <begin position="469"/>
        <end position="496"/>
    </location>
</feature>
<dbReference type="AlphaFoldDB" id="A0A2I7N3U2"/>
<dbReference type="SUPFAM" id="SSF82693">
    <property type="entry name" value="Multidrug efflux transporter AcrB pore domain, PN1, PN2, PC1 and PC2 subdomains"/>
    <property type="match status" value="3"/>
</dbReference>
<feature type="transmembrane region" description="Helical" evidence="9">
    <location>
        <begin position="392"/>
        <end position="415"/>
    </location>
</feature>
<evidence type="ECO:0000256" key="1">
    <source>
        <dbReference type="ARBA" id="ARBA00004429"/>
    </source>
</evidence>
<dbReference type="Gene3D" id="3.30.70.1430">
    <property type="entry name" value="Multidrug efflux transporter AcrB pore domain"/>
    <property type="match status" value="2"/>
</dbReference>
<reference evidence="11" key="1">
    <citation type="submission" date="2017-11" db="EMBL/GenBank/DDBJ databases">
        <authorList>
            <person name="Chan K.G."/>
            <person name="Lee L.S."/>
        </authorList>
    </citation>
    <scope>NUCLEOTIDE SEQUENCE [LARGE SCALE GENOMIC DNA]</scope>
    <source>
        <strain evidence="11">DSM 100970</strain>
    </source>
</reference>
<feature type="transmembrane region" description="Helical" evidence="9">
    <location>
        <begin position="920"/>
        <end position="945"/>
    </location>
</feature>
<dbReference type="Pfam" id="PF00873">
    <property type="entry name" value="ACR_tran"/>
    <property type="match status" value="1"/>
</dbReference>
<dbReference type="Gene3D" id="3.30.70.1320">
    <property type="entry name" value="Multidrug efflux transporter AcrB pore domain like"/>
    <property type="match status" value="1"/>
</dbReference>
<dbReference type="PANTHER" id="PTHR32063:SF13">
    <property type="entry name" value="MULTIDRUG EFFLUX PUMP SUBUNIT ACRB-RELATED"/>
    <property type="match status" value="1"/>
</dbReference>
<dbReference type="SUPFAM" id="SSF82866">
    <property type="entry name" value="Multidrug efflux transporter AcrB transmembrane domain"/>
    <property type="match status" value="2"/>
</dbReference>
<comment type="subcellular location">
    <subcellularLocation>
        <location evidence="1 9">Cell inner membrane</location>
        <topology evidence="1 9">Multi-pass membrane protein</topology>
    </subcellularLocation>
</comment>
<feature type="transmembrane region" description="Helical" evidence="9">
    <location>
        <begin position="966"/>
        <end position="989"/>
    </location>
</feature>
<dbReference type="GO" id="GO:0009636">
    <property type="term" value="P:response to toxic substance"/>
    <property type="evidence" value="ECO:0007669"/>
    <property type="project" value="UniProtKB-ARBA"/>
</dbReference>
<dbReference type="FunFam" id="3.30.70.1430:FF:000001">
    <property type="entry name" value="Efflux pump membrane transporter"/>
    <property type="match status" value="1"/>
</dbReference>
<dbReference type="GO" id="GO:0015562">
    <property type="term" value="F:efflux transmembrane transporter activity"/>
    <property type="evidence" value="ECO:0007669"/>
    <property type="project" value="InterPro"/>
</dbReference>
<dbReference type="GO" id="GO:0005886">
    <property type="term" value="C:plasma membrane"/>
    <property type="evidence" value="ECO:0007669"/>
    <property type="project" value="UniProtKB-SubCell"/>
</dbReference>
<feature type="transmembrane region" description="Helical" evidence="9">
    <location>
        <begin position="870"/>
        <end position="887"/>
    </location>
</feature>
<evidence type="ECO:0000313" key="10">
    <source>
        <dbReference type="EMBL" id="AUR51108.1"/>
    </source>
</evidence>
<dbReference type="Proteomes" id="UP000236655">
    <property type="component" value="Chromosome"/>
</dbReference>
<evidence type="ECO:0000256" key="5">
    <source>
        <dbReference type="ARBA" id="ARBA00022519"/>
    </source>
</evidence>
<gene>
    <name evidence="10" type="ORF">CUN60_01890</name>
</gene>
<evidence type="ECO:0000256" key="3">
    <source>
        <dbReference type="ARBA" id="ARBA00022448"/>
    </source>
</evidence>
<keyword evidence="8 9" id="KW-0472">Membrane</keyword>
<keyword evidence="4" id="KW-1003">Cell membrane</keyword>
<dbReference type="Gene3D" id="3.30.2090.10">
    <property type="entry name" value="Multidrug efflux transporter AcrB TolC docking domain, DN and DC subdomains"/>
    <property type="match status" value="2"/>
</dbReference>
<name>A0A2I7N3U2_9NEIS</name>
<dbReference type="SUPFAM" id="SSF82714">
    <property type="entry name" value="Multidrug efflux transporter AcrB TolC docking domain, DN and DC subdomains"/>
    <property type="match status" value="2"/>
</dbReference>
<dbReference type="Gene3D" id="3.30.70.1440">
    <property type="entry name" value="Multidrug efflux transporter AcrB pore domain"/>
    <property type="match status" value="1"/>
</dbReference>
<dbReference type="InterPro" id="IPR001036">
    <property type="entry name" value="Acrflvin-R"/>
</dbReference>
<dbReference type="InterPro" id="IPR027463">
    <property type="entry name" value="AcrB_DN_DC_subdom"/>
</dbReference>
<feature type="transmembrane region" description="Helical" evidence="9">
    <location>
        <begin position="12"/>
        <end position="32"/>
    </location>
</feature>
<evidence type="ECO:0000256" key="7">
    <source>
        <dbReference type="ARBA" id="ARBA00022989"/>
    </source>
</evidence>
<keyword evidence="6 9" id="KW-0812">Transmembrane</keyword>
<dbReference type="OrthoDB" id="9176627at2"/>
<dbReference type="GO" id="GO:0042910">
    <property type="term" value="F:xenobiotic transmembrane transporter activity"/>
    <property type="evidence" value="ECO:0007669"/>
    <property type="project" value="TreeGrafter"/>
</dbReference>
<feature type="transmembrane region" description="Helical" evidence="9">
    <location>
        <begin position="536"/>
        <end position="555"/>
    </location>
</feature>
<evidence type="ECO:0000256" key="4">
    <source>
        <dbReference type="ARBA" id="ARBA00022475"/>
    </source>
</evidence>
<accession>A0A2I7N3U2</accession>
<dbReference type="KEGG" id="nba:CUN60_01890"/>
<feature type="transmembrane region" description="Helical" evidence="9">
    <location>
        <begin position="342"/>
        <end position="358"/>
    </location>
</feature>
<comment type="similarity">
    <text evidence="2 9">Belongs to the resistance-nodulation-cell division (RND) (TC 2.A.6) family.</text>
</comment>
<dbReference type="InterPro" id="IPR004764">
    <property type="entry name" value="MdtF-like"/>
</dbReference>
<evidence type="ECO:0000256" key="8">
    <source>
        <dbReference type="ARBA" id="ARBA00023136"/>
    </source>
</evidence>
<dbReference type="Gene3D" id="1.20.1640.10">
    <property type="entry name" value="Multidrug efflux transporter AcrB transmembrane domain"/>
    <property type="match status" value="2"/>
</dbReference>
<keyword evidence="7 9" id="KW-1133">Transmembrane helix</keyword>